<name>A0A399SNY0_9MICO</name>
<accession>A0A399SNY0</accession>
<reference evidence="2 3" key="1">
    <citation type="submission" date="2018-08" db="EMBL/GenBank/DDBJ databases">
        <title>Genome Sequence of Clavibacter michiganensis Subspecies type strains, and the Atypical Peach-Colored Strains Isolated from Tomato.</title>
        <authorList>
            <person name="Osdaghi E."/>
            <person name="Portier P."/>
            <person name="Briand M."/>
            <person name="Jacques M.-A."/>
        </authorList>
    </citation>
    <scope>NUCLEOTIDE SEQUENCE [LARGE SCALE GENOMIC DNA]</scope>
    <source>
        <strain evidence="2 3">CFBP 6488</strain>
    </source>
</reference>
<evidence type="ECO:0000313" key="3">
    <source>
        <dbReference type="Proteomes" id="UP000266634"/>
    </source>
</evidence>
<feature type="region of interest" description="Disordered" evidence="1">
    <location>
        <begin position="1"/>
        <end position="22"/>
    </location>
</feature>
<sequence>RRDRGSAAGRVAASGTVEDTAPGGGAIRAGAGACVMSDLLWRHEEGTFPSCLAKLRRVG</sequence>
<proteinExistence type="predicted"/>
<evidence type="ECO:0000313" key="2">
    <source>
        <dbReference type="EMBL" id="RIJ43595.1"/>
    </source>
</evidence>
<comment type="caution">
    <text evidence="2">The sequence shown here is derived from an EMBL/GenBank/DDBJ whole genome shotgun (WGS) entry which is preliminary data.</text>
</comment>
<evidence type="ECO:0000256" key="1">
    <source>
        <dbReference type="SAM" id="MobiDB-lite"/>
    </source>
</evidence>
<dbReference type="EMBL" id="QWEA01000163">
    <property type="protein sequence ID" value="RIJ43595.1"/>
    <property type="molecule type" value="Genomic_DNA"/>
</dbReference>
<protein>
    <submittedName>
        <fullName evidence="2">Uncharacterized protein</fullName>
    </submittedName>
</protein>
<dbReference type="Proteomes" id="UP000266634">
    <property type="component" value="Unassembled WGS sequence"/>
</dbReference>
<feature type="non-terminal residue" evidence="2">
    <location>
        <position position="1"/>
    </location>
</feature>
<dbReference type="AlphaFoldDB" id="A0A399SNY0"/>
<gene>
    <name evidence="2" type="ORF">DZF93_05940</name>
</gene>
<organism evidence="2 3">
    <name type="scientific">Clavibacter michiganensis subsp. insidiosus</name>
    <dbReference type="NCBI Taxonomy" id="33014"/>
    <lineage>
        <taxon>Bacteria</taxon>
        <taxon>Bacillati</taxon>
        <taxon>Actinomycetota</taxon>
        <taxon>Actinomycetes</taxon>
        <taxon>Micrococcales</taxon>
        <taxon>Microbacteriaceae</taxon>
        <taxon>Clavibacter</taxon>
    </lineage>
</organism>
<feature type="compositionally biased region" description="Low complexity" evidence="1">
    <location>
        <begin position="1"/>
        <end position="15"/>
    </location>
</feature>